<proteinExistence type="predicted"/>
<sequence length="37" mass="4506">MKELDTKKLNQEKKQKNYTVQSFKSYLLGMNFHRDIT</sequence>
<reference evidence="1" key="2">
    <citation type="journal article" date="2015" name="Fish Shellfish Immunol.">
        <title>Early steps in the European eel (Anguilla anguilla)-Vibrio vulnificus interaction in the gills: Role of the RtxA13 toxin.</title>
        <authorList>
            <person name="Callol A."/>
            <person name="Pajuelo D."/>
            <person name="Ebbesson L."/>
            <person name="Teles M."/>
            <person name="MacKenzie S."/>
            <person name="Amaro C."/>
        </authorList>
    </citation>
    <scope>NUCLEOTIDE SEQUENCE</scope>
</reference>
<dbReference type="EMBL" id="GBXM01092540">
    <property type="protein sequence ID" value="JAH16037.1"/>
    <property type="molecule type" value="Transcribed_RNA"/>
</dbReference>
<reference evidence="1" key="1">
    <citation type="submission" date="2014-11" db="EMBL/GenBank/DDBJ databases">
        <authorList>
            <person name="Amaro Gonzalez C."/>
        </authorList>
    </citation>
    <scope>NUCLEOTIDE SEQUENCE</scope>
</reference>
<accession>A0A0E9QHQ1</accession>
<organism evidence="1">
    <name type="scientific">Anguilla anguilla</name>
    <name type="common">European freshwater eel</name>
    <name type="synonym">Muraena anguilla</name>
    <dbReference type="NCBI Taxonomy" id="7936"/>
    <lineage>
        <taxon>Eukaryota</taxon>
        <taxon>Metazoa</taxon>
        <taxon>Chordata</taxon>
        <taxon>Craniata</taxon>
        <taxon>Vertebrata</taxon>
        <taxon>Euteleostomi</taxon>
        <taxon>Actinopterygii</taxon>
        <taxon>Neopterygii</taxon>
        <taxon>Teleostei</taxon>
        <taxon>Anguilliformes</taxon>
        <taxon>Anguillidae</taxon>
        <taxon>Anguilla</taxon>
    </lineage>
</organism>
<evidence type="ECO:0000313" key="1">
    <source>
        <dbReference type="EMBL" id="JAH16037.1"/>
    </source>
</evidence>
<name>A0A0E9QHQ1_ANGAN</name>
<dbReference type="AlphaFoldDB" id="A0A0E9QHQ1"/>
<protein>
    <submittedName>
        <fullName evidence="1">Uncharacterized protein</fullName>
    </submittedName>
</protein>